<dbReference type="AlphaFoldDB" id="A0A5E4MSR3"/>
<organism evidence="1 2">
    <name type="scientific">Cinara cedri</name>
    <dbReference type="NCBI Taxonomy" id="506608"/>
    <lineage>
        <taxon>Eukaryota</taxon>
        <taxon>Metazoa</taxon>
        <taxon>Ecdysozoa</taxon>
        <taxon>Arthropoda</taxon>
        <taxon>Hexapoda</taxon>
        <taxon>Insecta</taxon>
        <taxon>Pterygota</taxon>
        <taxon>Neoptera</taxon>
        <taxon>Paraneoptera</taxon>
        <taxon>Hemiptera</taxon>
        <taxon>Sternorrhyncha</taxon>
        <taxon>Aphidomorpha</taxon>
        <taxon>Aphidoidea</taxon>
        <taxon>Aphididae</taxon>
        <taxon>Lachninae</taxon>
        <taxon>Cinara</taxon>
    </lineage>
</organism>
<keyword evidence="2" id="KW-1185">Reference proteome</keyword>
<evidence type="ECO:0000313" key="1">
    <source>
        <dbReference type="EMBL" id="VVC35263.1"/>
    </source>
</evidence>
<dbReference type="OrthoDB" id="6599193at2759"/>
<accession>A0A5E4MSR3</accession>
<name>A0A5E4MSR3_9HEMI</name>
<feature type="non-terminal residue" evidence="1">
    <location>
        <position position="53"/>
    </location>
</feature>
<proteinExistence type="predicted"/>
<dbReference type="Proteomes" id="UP000325440">
    <property type="component" value="Unassembled WGS sequence"/>
</dbReference>
<sequence length="53" mass="6428">MEGGLSLRKICGQKECPEYYMCLEQEWQCDPCSKYCEKLSDYYDYKICERHCQ</sequence>
<dbReference type="EMBL" id="CABPRJ010001189">
    <property type="protein sequence ID" value="VVC35263.1"/>
    <property type="molecule type" value="Genomic_DNA"/>
</dbReference>
<protein>
    <submittedName>
        <fullName evidence="1">Uncharacterized protein</fullName>
    </submittedName>
</protein>
<evidence type="ECO:0000313" key="2">
    <source>
        <dbReference type="Proteomes" id="UP000325440"/>
    </source>
</evidence>
<reference evidence="1 2" key="1">
    <citation type="submission" date="2019-08" db="EMBL/GenBank/DDBJ databases">
        <authorList>
            <person name="Alioto T."/>
            <person name="Alioto T."/>
            <person name="Gomez Garrido J."/>
        </authorList>
    </citation>
    <scope>NUCLEOTIDE SEQUENCE [LARGE SCALE GENOMIC DNA]</scope>
</reference>
<gene>
    <name evidence="1" type="ORF">CINCED_3A016302</name>
</gene>